<feature type="region of interest" description="Disordered" evidence="1">
    <location>
        <begin position="92"/>
        <end position="113"/>
    </location>
</feature>
<reference evidence="2 3" key="1">
    <citation type="submission" date="2024-05" db="EMBL/GenBank/DDBJ databases">
        <title>A high-quality chromosomal-level genome assembly of Topmouth culter (Culter alburnus).</title>
        <authorList>
            <person name="Zhao H."/>
        </authorList>
    </citation>
    <scope>NUCLEOTIDE SEQUENCE [LARGE SCALE GENOMIC DNA]</scope>
    <source>
        <strain evidence="2">CATC2023</strain>
        <tissue evidence="2">Muscle</tissue>
    </source>
</reference>
<protein>
    <submittedName>
        <fullName evidence="2">Uncharacterized protein</fullName>
    </submittedName>
</protein>
<organism evidence="2 3">
    <name type="scientific">Culter alburnus</name>
    <name type="common">Topmouth culter</name>
    <dbReference type="NCBI Taxonomy" id="194366"/>
    <lineage>
        <taxon>Eukaryota</taxon>
        <taxon>Metazoa</taxon>
        <taxon>Chordata</taxon>
        <taxon>Craniata</taxon>
        <taxon>Vertebrata</taxon>
        <taxon>Euteleostomi</taxon>
        <taxon>Actinopterygii</taxon>
        <taxon>Neopterygii</taxon>
        <taxon>Teleostei</taxon>
        <taxon>Ostariophysi</taxon>
        <taxon>Cypriniformes</taxon>
        <taxon>Xenocyprididae</taxon>
        <taxon>Xenocypridinae</taxon>
        <taxon>Culter</taxon>
    </lineage>
</organism>
<accession>A0AAW2A7K5</accession>
<evidence type="ECO:0000313" key="2">
    <source>
        <dbReference type="EMBL" id="KAK9969564.1"/>
    </source>
</evidence>
<proteinExistence type="predicted"/>
<evidence type="ECO:0000256" key="1">
    <source>
        <dbReference type="SAM" id="MobiDB-lite"/>
    </source>
</evidence>
<keyword evidence="3" id="KW-1185">Reference proteome</keyword>
<gene>
    <name evidence="2" type="ORF">ABG768_027725</name>
</gene>
<evidence type="ECO:0000313" key="3">
    <source>
        <dbReference type="Proteomes" id="UP001479290"/>
    </source>
</evidence>
<sequence length="121" mass="13113">MKPYGPTRYLTLSVVQKVTFVPVSNGNHPNGNTLPNKCPFSQCPPESVSSAWFSQDRFMFAFSALSSCGNVALLAKQVVLMISMFMGLQADSPRDGDTRCSSSQQADNAAGQRWMSLAGSR</sequence>
<name>A0AAW2A7K5_CULAL</name>
<dbReference type="EMBL" id="JAWDJR010000009">
    <property type="protein sequence ID" value="KAK9969564.1"/>
    <property type="molecule type" value="Genomic_DNA"/>
</dbReference>
<dbReference type="Proteomes" id="UP001479290">
    <property type="component" value="Unassembled WGS sequence"/>
</dbReference>
<comment type="caution">
    <text evidence="2">The sequence shown here is derived from an EMBL/GenBank/DDBJ whole genome shotgun (WGS) entry which is preliminary data.</text>
</comment>
<dbReference type="AlphaFoldDB" id="A0AAW2A7K5"/>